<evidence type="ECO:0000313" key="4">
    <source>
        <dbReference type="EMBL" id="TDP86934.1"/>
    </source>
</evidence>
<dbReference type="RefSeq" id="WP_126536334.1">
    <property type="nucleotide sequence ID" value="NZ_BSPM01000008.1"/>
</dbReference>
<dbReference type="Pfam" id="PF00583">
    <property type="entry name" value="Acetyltransf_1"/>
    <property type="match status" value="1"/>
</dbReference>
<name>A0A4R6RKD9_9HYPH</name>
<dbReference type="SUPFAM" id="SSF55729">
    <property type="entry name" value="Acyl-CoA N-acyltransferases (Nat)"/>
    <property type="match status" value="1"/>
</dbReference>
<dbReference type="InterPro" id="IPR000182">
    <property type="entry name" value="GNAT_dom"/>
</dbReference>
<feature type="domain" description="N-acetyltransferase" evidence="3">
    <location>
        <begin position="3"/>
        <end position="148"/>
    </location>
</feature>
<dbReference type="OrthoDB" id="9805924at2"/>
<protein>
    <submittedName>
        <fullName evidence="4">Acetyltransferase (GNAT) family protein</fullName>
    </submittedName>
</protein>
<evidence type="ECO:0000259" key="3">
    <source>
        <dbReference type="PROSITE" id="PS51186"/>
    </source>
</evidence>
<keyword evidence="2" id="KW-0012">Acyltransferase</keyword>
<dbReference type="GO" id="GO:0016747">
    <property type="term" value="F:acyltransferase activity, transferring groups other than amino-acyl groups"/>
    <property type="evidence" value="ECO:0007669"/>
    <property type="project" value="InterPro"/>
</dbReference>
<gene>
    <name evidence="4" type="ORF">EDD54_0818</name>
</gene>
<keyword evidence="1 4" id="KW-0808">Transferase</keyword>
<evidence type="ECO:0000256" key="2">
    <source>
        <dbReference type="ARBA" id="ARBA00023315"/>
    </source>
</evidence>
<comment type="caution">
    <text evidence="4">The sequence shown here is derived from an EMBL/GenBank/DDBJ whole genome shotgun (WGS) entry which is preliminary data.</text>
</comment>
<accession>A0A4R6RKD9</accession>
<evidence type="ECO:0000313" key="5">
    <source>
        <dbReference type="Proteomes" id="UP000294547"/>
    </source>
</evidence>
<reference evidence="4 5" key="1">
    <citation type="submission" date="2019-03" db="EMBL/GenBank/DDBJ databases">
        <title>Genomic Encyclopedia of Type Strains, Phase IV (KMG-IV): sequencing the most valuable type-strain genomes for metagenomic binning, comparative biology and taxonomic classification.</title>
        <authorList>
            <person name="Goeker M."/>
        </authorList>
    </citation>
    <scope>NUCLEOTIDE SEQUENCE [LARGE SCALE GENOMIC DNA]</scope>
    <source>
        <strain evidence="4 5">DSM 102969</strain>
    </source>
</reference>
<dbReference type="InterPro" id="IPR016181">
    <property type="entry name" value="Acyl_CoA_acyltransferase"/>
</dbReference>
<evidence type="ECO:0000256" key="1">
    <source>
        <dbReference type="ARBA" id="ARBA00022679"/>
    </source>
</evidence>
<proteinExistence type="predicted"/>
<organism evidence="4 5">
    <name type="scientific">Oharaeibacter diazotrophicus</name>
    <dbReference type="NCBI Taxonomy" id="1920512"/>
    <lineage>
        <taxon>Bacteria</taxon>
        <taxon>Pseudomonadati</taxon>
        <taxon>Pseudomonadota</taxon>
        <taxon>Alphaproteobacteria</taxon>
        <taxon>Hyphomicrobiales</taxon>
        <taxon>Pleomorphomonadaceae</taxon>
        <taxon>Oharaeibacter</taxon>
    </lineage>
</organism>
<keyword evidence="5" id="KW-1185">Reference proteome</keyword>
<dbReference type="EMBL" id="SNXY01000006">
    <property type="protein sequence ID" value="TDP86934.1"/>
    <property type="molecule type" value="Genomic_DNA"/>
</dbReference>
<dbReference type="PROSITE" id="PS51186">
    <property type="entry name" value="GNAT"/>
    <property type="match status" value="1"/>
</dbReference>
<dbReference type="Gene3D" id="3.40.630.30">
    <property type="match status" value="1"/>
</dbReference>
<dbReference type="AlphaFoldDB" id="A0A4R6RKD9"/>
<dbReference type="PANTHER" id="PTHR43877">
    <property type="entry name" value="AMINOALKYLPHOSPHONATE N-ACETYLTRANSFERASE-RELATED-RELATED"/>
    <property type="match status" value="1"/>
</dbReference>
<sequence length="148" mass="15895">MSVTIAPLTAADRADWEPLYLGYCRFYAVPDTEEKAETVWGWLMDPSNPVEGLGARNGEGALVGITHFRPYHRPVAAQVGCFLDDLFVAPGARGGGVAAALIAGVTAAAKARGWSVVRWITAADNATARALYDRVATETAWVTYEIRP</sequence>
<dbReference type="Proteomes" id="UP000294547">
    <property type="component" value="Unassembled WGS sequence"/>
</dbReference>
<dbReference type="InterPro" id="IPR050832">
    <property type="entry name" value="Bact_Acetyltransf"/>
</dbReference>